<feature type="transmembrane region" description="Helical" evidence="1">
    <location>
        <begin position="20"/>
        <end position="41"/>
    </location>
</feature>
<sequence>MLWVIGSAIVTRQIWEPTPIKTALVVTAPAVLIVMVVSYVCQWPV</sequence>
<proteinExistence type="predicted"/>
<evidence type="ECO:0000256" key="1">
    <source>
        <dbReference type="SAM" id="Phobius"/>
    </source>
</evidence>
<evidence type="ECO:0000313" key="2">
    <source>
        <dbReference type="EMBL" id="USQ77719.1"/>
    </source>
</evidence>
<accession>A0ABY4YMA0</accession>
<dbReference type="EMBL" id="CP099490">
    <property type="protein sequence ID" value="USQ77719.1"/>
    <property type="molecule type" value="Genomic_DNA"/>
</dbReference>
<reference evidence="2" key="1">
    <citation type="submission" date="2022-06" db="EMBL/GenBank/DDBJ databases">
        <title>Ornithinimicrobium JY.X270.</title>
        <authorList>
            <person name="Huang Y."/>
        </authorList>
    </citation>
    <scope>NUCLEOTIDE SEQUENCE</scope>
    <source>
        <strain evidence="2">JY.X270</strain>
    </source>
</reference>
<keyword evidence="1" id="KW-0812">Transmembrane</keyword>
<keyword evidence="1" id="KW-1133">Transmembrane helix</keyword>
<name>A0ABY4YMA0_9MICO</name>
<keyword evidence="3" id="KW-1185">Reference proteome</keyword>
<organism evidence="2 3">
    <name type="scientific">Ornithinimicrobium cryptoxanthini</name>
    <dbReference type="NCBI Taxonomy" id="2934161"/>
    <lineage>
        <taxon>Bacteria</taxon>
        <taxon>Bacillati</taxon>
        <taxon>Actinomycetota</taxon>
        <taxon>Actinomycetes</taxon>
        <taxon>Micrococcales</taxon>
        <taxon>Ornithinimicrobiaceae</taxon>
        <taxon>Ornithinimicrobium</taxon>
    </lineage>
</organism>
<evidence type="ECO:0000313" key="3">
    <source>
        <dbReference type="Proteomes" id="UP001056535"/>
    </source>
</evidence>
<keyword evidence="1" id="KW-0472">Membrane</keyword>
<protein>
    <submittedName>
        <fullName evidence="2">Uncharacterized protein</fullName>
    </submittedName>
</protein>
<gene>
    <name evidence="2" type="ORF">NF557_07425</name>
</gene>
<dbReference type="Proteomes" id="UP001056535">
    <property type="component" value="Chromosome"/>
</dbReference>
<dbReference type="RefSeq" id="WP_252623174.1">
    <property type="nucleotide sequence ID" value="NZ_CP099490.1"/>
</dbReference>